<gene>
    <name evidence="1" type="ORF">ABW02_07940</name>
</gene>
<keyword evidence="2" id="KW-1185">Reference proteome</keyword>
<dbReference type="Proteomes" id="UP000036045">
    <property type="component" value="Unassembled WGS sequence"/>
</dbReference>
<dbReference type="InterPro" id="IPR006059">
    <property type="entry name" value="SBP"/>
</dbReference>
<dbReference type="PANTHER" id="PTHR43649">
    <property type="entry name" value="ARABINOSE-BINDING PROTEIN-RELATED"/>
    <property type="match status" value="1"/>
</dbReference>
<evidence type="ECO:0000313" key="2">
    <source>
        <dbReference type="Proteomes" id="UP000036045"/>
    </source>
</evidence>
<dbReference type="InterPro" id="IPR050490">
    <property type="entry name" value="Bact_solute-bd_prot1"/>
</dbReference>
<dbReference type="CDD" id="cd13581">
    <property type="entry name" value="PBP2_AlgQ_like_2"/>
    <property type="match status" value="1"/>
</dbReference>
<dbReference type="Pfam" id="PF13416">
    <property type="entry name" value="SBP_bac_8"/>
    <property type="match status" value="1"/>
</dbReference>
<dbReference type="PANTHER" id="PTHR43649:SF12">
    <property type="entry name" value="DIACETYLCHITOBIOSE BINDING PROTEIN DASA"/>
    <property type="match status" value="1"/>
</dbReference>
<dbReference type="OrthoDB" id="9787283at2"/>
<comment type="caution">
    <text evidence="1">The sequence shown here is derived from an EMBL/GenBank/DDBJ whole genome shotgun (WGS) entry which is preliminary data.</text>
</comment>
<name>A0A0J1ILQ6_NIACI</name>
<proteinExistence type="predicted"/>
<accession>A0A0J1ILQ6</accession>
<dbReference type="AlphaFoldDB" id="A0A0J1ILQ6"/>
<protein>
    <submittedName>
        <fullName evidence="1">ABC transporter substrate-binding protein</fullName>
    </submittedName>
</protein>
<evidence type="ECO:0000313" key="1">
    <source>
        <dbReference type="EMBL" id="KLV26899.1"/>
    </source>
</evidence>
<reference evidence="1 2" key="1">
    <citation type="submission" date="2015-05" db="EMBL/GenBank/DDBJ databases">
        <title>Whole genome sequence and identification of bacterial endophytes from Costus igneus.</title>
        <authorList>
            <person name="Lee Y.P."/>
            <person name="Gan H.M."/>
            <person name="Eng W."/>
            <person name="Wheatley M.S."/>
            <person name="Caraballo A."/>
            <person name="Polter S."/>
            <person name="Savka M.A."/>
            <person name="Hudson A.O."/>
        </authorList>
    </citation>
    <scope>NUCLEOTIDE SEQUENCE [LARGE SCALE GENOMIC DNA]</scope>
    <source>
        <strain evidence="1 2">RIT379</strain>
    </source>
</reference>
<dbReference type="Gene3D" id="3.40.190.10">
    <property type="entry name" value="Periplasmic binding protein-like II"/>
    <property type="match status" value="2"/>
</dbReference>
<dbReference type="RefSeq" id="WP_047941432.1">
    <property type="nucleotide sequence ID" value="NZ_JABRVN010000068.1"/>
</dbReference>
<dbReference type="PATRIC" id="fig|1397.4.peg.4754"/>
<dbReference type="SUPFAM" id="SSF53850">
    <property type="entry name" value="Periplasmic binding protein-like II"/>
    <property type="match status" value="1"/>
</dbReference>
<dbReference type="PROSITE" id="PS51257">
    <property type="entry name" value="PROKAR_LIPOPROTEIN"/>
    <property type="match status" value="1"/>
</dbReference>
<dbReference type="EMBL" id="LDPH01000006">
    <property type="protein sequence ID" value="KLV26899.1"/>
    <property type="molecule type" value="Genomic_DNA"/>
</dbReference>
<organism evidence="1 2">
    <name type="scientific">Niallia circulans</name>
    <name type="common">Bacillus circulans</name>
    <dbReference type="NCBI Taxonomy" id="1397"/>
    <lineage>
        <taxon>Bacteria</taxon>
        <taxon>Bacillati</taxon>
        <taxon>Bacillota</taxon>
        <taxon>Bacilli</taxon>
        <taxon>Bacillales</taxon>
        <taxon>Bacillaceae</taxon>
        <taxon>Niallia</taxon>
    </lineage>
</organism>
<sequence length="538" mass="60956">MGKINKLLSTFIVAGLVLTGCSGDKTSKSASTEDLKLTDVTFPLKEKATLRFMTQSSALAPTDPNEKLIYQRLEEQTGVHIDWKNYTKDQFVEKRNLALASGELPDAILDAAFSDYDLLKYAKDGTIIPVEDLIDQYMPNFKKVLEEAPEYKSMITAPDGHIYSFPWIEELGSGKSRIQVVDCLPWINVEWLNNLGLEMPTTTEELKEVLLAFKTQDPNGNGEADEIPLSFIVNQGGEDPAFLFASFGLGDNWDHTVVSNEGKVIFTAAEEGYKEALKFFNELNDLGLIDVEAYEQDWNKYVAKGKDSKYGLYFTWDKGNISGMNDTYDVMPPLEGPNGEKNVAQTNGFGLDRGRMVITSANKNLELTAKWIDQLYEPLQSVQDNWGTYGDTKQQNIFEFDEKAGMLKHLPLEGAAPVEIREKTNIAGPLAILDEYYGVYTTKPEDAAWRLDILEKNMVPHIKAENFYPPVFFSLEEADEKAKIETDLFAYVNRKRAEWMSNGKIEEEWEDYLKELERLGLSTWLQIKQDGYDRTVKQ</sequence>